<comment type="caution">
    <text evidence="2">The sequence shown here is derived from an EMBL/GenBank/DDBJ whole genome shotgun (WGS) entry which is preliminary data.</text>
</comment>
<feature type="region of interest" description="Disordered" evidence="1">
    <location>
        <begin position="304"/>
        <end position="387"/>
    </location>
</feature>
<keyword evidence="3" id="KW-1185">Reference proteome</keyword>
<evidence type="ECO:0000256" key="1">
    <source>
        <dbReference type="SAM" id="MobiDB-lite"/>
    </source>
</evidence>
<protein>
    <submittedName>
        <fullName evidence="2">Uncharacterized protein</fullName>
    </submittedName>
</protein>
<feature type="compositionally biased region" description="Low complexity" evidence="1">
    <location>
        <begin position="335"/>
        <end position="350"/>
    </location>
</feature>
<reference evidence="2 3" key="1">
    <citation type="journal article" date="2021" name="Nat. Plants">
        <title>The Taxus genome provides insights into paclitaxel biosynthesis.</title>
        <authorList>
            <person name="Xiong X."/>
            <person name="Gou J."/>
            <person name="Liao Q."/>
            <person name="Li Y."/>
            <person name="Zhou Q."/>
            <person name="Bi G."/>
            <person name="Li C."/>
            <person name="Du R."/>
            <person name="Wang X."/>
            <person name="Sun T."/>
            <person name="Guo L."/>
            <person name="Liang H."/>
            <person name="Lu P."/>
            <person name="Wu Y."/>
            <person name="Zhang Z."/>
            <person name="Ro D.K."/>
            <person name="Shang Y."/>
            <person name="Huang S."/>
            <person name="Yan J."/>
        </authorList>
    </citation>
    <scope>NUCLEOTIDE SEQUENCE [LARGE SCALE GENOMIC DNA]</scope>
    <source>
        <strain evidence="2">Ta-2019</strain>
    </source>
</reference>
<dbReference type="AlphaFoldDB" id="A0AA38FHP5"/>
<evidence type="ECO:0000313" key="2">
    <source>
        <dbReference type="EMBL" id="KAH9303503.1"/>
    </source>
</evidence>
<sequence>MTSFPSWYSHQQQQYITPPTHFANPPNQHFEQIQYQYAYPYEQQCQSQFGYGAFQEQEYADNEDHQIQDAGLLEKIQKMEEGMVQSRAQAQMKAFGIGYGAPCPWVGPFPRHYSPQEKLDFMIAMLPLLAQWTTEIEAYRLVVEQPCQWSSPPQELRETPPPPKKQEVSPPPPPQKNFKSVEFQPIPPLAFPNPCWEDENQNASQGKQQQKESANKDEEIQNLKSWALRFGMTKIPLMVKPTEEARVGEKMVVRTDSVVAEEEDLAVPTCPLEQQIEEFDLTNFMLEKEFNQEQDCLQTLEEGEAAPNPKEEEHNLAMEEKNADPRALSTKQVTEEPSVLLSTSSLSSSSTEEEFDLSNSILESEGNHGGQVADQENTMEEVEQEQRDNNEAVYLSVLEDYFDEEEPVEFSSFSLSSSTFQTPDPAAMKESFHLQQPASYNSPLESKLEDSNLPCSSLEKEKGQKGPTISSTSSIQEGLQEDSILGVENHSNGHIKRIKPCPIRYLASLEPREKPKPVMLASEHEDELQSTKDQLLYLFNPNAEQLKEVLDFSVDTLMIWIEDQLLVDFPSIQTAMISAKSIPWLPILKKGSYFSQPVVGFV</sequence>
<dbReference type="EMBL" id="JAHRHJ020000009">
    <property type="protein sequence ID" value="KAH9303503.1"/>
    <property type="molecule type" value="Genomic_DNA"/>
</dbReference>
<evidence type="ECO:0000313" key="3">
    <source>
        <dbReference type="Proteomes" id="UP000824469"/>
    </source>
</evidence>
<feature type="compositionally biased region" description="Basic and acidic residues" evidence="1">
    <location>
        <begin position="209"/>
        <end position="218"/>
    </location>
</feature>
<accession>A0AA38FHP5</accession>
<feature type="region of interest" description="Disordered" evidence="1">
    <location>
        <begin position="436"/>
        <end position="475"/>
    </location>
</feature>
<feature type="compositionally biased region" description="Pro residues" evidence="1">
    <location>
        <begin position="159"/>
        <end position="175"/>
    </location>
</feature>
<organism evidence="2 3">
    <name type="scientific">Taxus chinensis</name>
    <name type="common">Chinese yew</name>
    <name type="synonym">Taxus wallichiana var. chinensis</name>
    <dbReference type="NCBI Taxonomy" id="29808"/>
    <lineage>
        <taxon>Eukaryota</taxon>
        <taxon>Viridiplantae</taxon>
        <taxon>Streptophyta</taxon>
        <taxon>Embryophyta</taxon>
        <taxon>Tracheophyta</taxon>
        <taxon>Spermatophyta</taxon>
        <taxon>Pinopsida</taxon>
        <taxon>Pinidae</taxon>
        <taxon>Conifers II</taxon>
        <taxon>Cupressales</taxon>
        <taxon>Taxaceae</taxon>
        <taxon>Taxus</taxon>
    </lineage>
</organism>
<dbReference type="Proteomes" id="UP000824469">
    <property type="component" value="Unassembled WGS sequence"/>
</dbReference>
<feature type="region of interest" description="Disordered" evidence="1">
    <location>
        <begin position="150"/>
        <end position="218"/>
    </location>
</feature>
<name>A0AA38FHP5_TAXCH</name>
<gene>
    <name evidence="2" type="ORF">KI387_043865</name>
</gene>
<feature type="compositionally biased region" description="Basic and acidic residues" evidence="1">
    <location>
        <begin position="309"/>
        <end position="324"/>
    </location>
</feature>
<proteinExistence type="predicted"/>